<comment type="caution">
    <text evidence="1">The sequence shown here is derived from an EMBL/GenBank/DDBJ whole genome shotgun (WGS) entry which is preliminary data.</text>
</comment>
<accession>A0A5D3FBG2</accession>
<sequence length="228" mass="25096">MPADLLMIVPSRGRPHNIADLWDAWSATTTGAAELLVAADDDDPALDGYREVCAERGIELTVGPRLRMCPTLNKVALERAADHYAIGFLGDDHRPRTPAFDETYLAVLASLGGVGMVYGDDGYMGERLPTHVAMTANIIQTLGYMVPPGLLHLWADNSWLDLGRAIDRIRYLPDVLVEHMHPIAGKAEDDHGYAEVNHPDAAERDRQAYARWLETGFDADVAKLRALL</sequence>
<dbReference type="SUPFAM" id="SSF53448">
    <property type="entry name" value="Nucleotide-diphospho-sugar transferases"/>
    <property type="match status" value="1"/>
</dbReference>
<proteinExistence type="predicted"/>
<organism evidence="1 2">
    <name type="scientific">Actinomadura decatromicini</name>
    <dbReference type="NCBI Taxonomy" id="2604572"/>
    <lineage>
        <taxon>Bacteria</taxon>
        <taxon>Bacillati</taxon>
        <taxon>Actinomycetota</taxon>
        <taxon>Actinomycetes</taxon>
        <taxon>Streptosporangiales</taxon>
        <taxon>Thermomonosporaceae</taxon>
        <taxon>Actinomadura</taxon>
    </lineage>
</organism>
<evidence type="ECO:0008006" key="3">
    <source>
        <dbReference type="Google" id="ProtNLM"/>
    </source>
</evidence>
<dbReference type="RefSeq" id="WP_148765574.1">
    <property type="nucleotide sequence ID" value="NZ_VSRQ01000007.1"/>
</dbReference>
<evidence type="ECO:0000313" key="2">
    <source>
        <dbReference type="Proteomes" id="UP000323505"/>
    </source>
</evidence>
<protein>
    <recommendedName>
        <fullName evidence="3">Glycosyltransferase</fullName>
    </recommendedName>
</protein>
<name>A0A5D3FBG2_9ACTN</name>
<dbReference type="AlphaFoldDB" id="A0A5D3FBG2"/>
<dbReference type="InterPro" id="IPR029044">
    <property type="entry name" value="Nucleotide-diphossugar_trans"/>
</dbReference>
<keyword evidence="2" id="KW-1185">Reference proteome</keyword>
<reference evidence="1 2" key="1">
    <citation type="submission" date="2019-08" db="EMBL/GenBank/DDBJ databases">
        <title>Actinomadura sp. nov. CYP1-5 isolated from mountain soil.</title>
        <authorList>
            <person name="Songsumanus A."/>
            <person name="Kuncharoen N."/>
            <person name="Kudo T."/>
            <person name="Yuki M."/>
            <person name="Igarashi Y."/>
            <person name="Tanasupawat S."/>
        </authorList>
    </citation>
    <scope>NUCLEOTIDE SEQUENCE [LARGE SCALE GENOMIC DNA]</scope>
    <source>
        <strain evidence="1 2">CYP1-5</strain>
    </source>
</reference>
<gene>
    <name evidence="1" type="ORF">FXF68_31350</name>
</gene>
<dbReference type="Proteomes" id="UP000323505">
    <property type="component" value="Unassembled WGS sequence"/>
</dbReference>
<dbReference type="EMBL" id="VSRQ01000007">
    <property type="protein sequence ID" value="TYK45176.1"/>
    <property type="molecule type" value="Genomic_DNA"/>
</dbReference>
<evidence type="ECO:0000313" key="1">
    <source>
        <dbReference type="EMBL" id="TYK45176.1"/>
    </source>
</evidence>